<evidence type="ECO:0000313" key="1">
    <source>
        <dbReference type="EMBL" id="EET78875.1"/>
    </source>
</evidence>
<protein>
    <submittedName>
        <fullName evidence="1">Uncharacterized protein</fullName>
    </submittedName>
</protein>
<proteinExistence type="predicted"/>
<name>C6RI74_9BACT</name>
<dbReference type="Proteomes" id="UP000003107">
    <property type="component" value="Unassembled WGS sequence"/>
</dbReference>
<dbReference type="AlphaFoldDB" id="C6RI74"/>
<reference evidence="1 2" key="1">
    <citation type="submission" date="2009-07" db="EMBL/GenBank/DDBJ databases">
        <authorList>
            <person name="Madupu R."/>
            <person name="Sebastian Y."/>
            <person name="Durkin A.S."/>
            <person name="Torralba M."/>
            <person name="Methe B."/>
            <person name="Sutton G.G."/>
            <person name="Strausberg R.L."/>
            <person name="Nelson K.E."/>
        </authorList>
    </citation>
    <scope>NUCLEOTIDE SEQUENCE [LARGE SCALE GENOMIC DNA]</scope>
    <source>
        <strain evidence="1 2">RM3277</strain>
    </source>
</reference>
<evidence type="ECO:0000313" key="2">
    <source>
        <dbReference type="Proteomes" id="UP000003107"/>
    </source>
</evidence>
<organism evidence="1 2">
    <name type="scientific">Campylobacter showae RM3277</name>
    <dbReference type="NCBI Taxonomy" id="553219"/>
    <lineage>
        <taxon>Bacteria</taxon>
        <taxon>Pseudomonadati</taxon>
        <taxon>Campylobacterota</taxon>
        <taxon>Epsilonproteobacteria</taxon>
        <taxon>Campylobacterales</taxon>
        <taxon>Campylobacteraceae</taxon>
        <taxon>Campylobacter</taxon>
    </lineage>
</organism>
<keyword evidence="2" id="KW-1185">Reference proteome</keyword>
<comment type="caution">
    <text evidence="1">The sequence shown here is derived from an EMBL/GenBank/DDBJ whole genome shotgun (WGS) entry which is preliminary data.</text>
</comment>
<dbReference type="EMBL" id="ACVQ01000029">
    <property type="protein sequence ID" value="EET78875.1"/>
    <property type="molecule type" value="Genomic_DNA"/>
</dbReference>
<gene>
    <name evidence="1" type="ORF">CAMSH0001_0226</name>
</gene>
<dbReference type="STRING" id="553219.CAMSH0001_0226"/>
<sequence length="51" mass="6191">MVGVWGRKGRRFVSRNPFRLPKKEFENLTPDDKFWSLKARVSVRKMQNRQI</sequence>
<accession>C6RI74</accession>